<comment type="similarity">
    <text evidence="1">Belongs to the FemABX family.</text>
</comment>
<feature type="domain" description="BioF2-like acetyltransferase" evidence="7">
    <location>
        <begin position="150"/>
        <end position="272"/>
    </location>
</feature>
<dbReference type="Pfam" id="PF13480">
    <property type="entry name" value="Acetyltransf_6"/>
    <property type="match status" value="1"/>
</dbReference>
<proteinExistence type="inferred from homology"/>
<dbReference type="PANTHER" id="PTHR36174:SF1">
    <property type="entry name" value="LIPID II:GLYCINE GLYCYLTRANSFERASE"/>
    <property type="match status" value="1"/>
</dbReference>
<evidence type="ECO:0000256" key="6">
    <source>
        <dbReference type="ARBA" id="ARBA00023316"/>
    </source>
</evidence>
<evidence type="ECO:0000259" key="7">
    <source>
        <dbReference type="Pfam" id="PF13480"/>
    </source>
</evidence>
<sequence>MVWQANNGTIFHTRQFLAYHPQDRFIDHSLIFYKKNKPYVLLPAAEVISVPDKMLISHPGASMGSFVVPEDLSIANALELVEALNSYAKNRGFSGVRITLPPTIYNKRQSNYIDFSLLQCGYQYLKREVSSILFLEDSIEENLAKFNPAHRRAVRKAQRMDVDVRQTDDIESFYEILRKNLKTRHGVEPTHTVAELKNLQTLFPDHVQLNGAFVKDIMVGGVVNFIANNDVILAFYISHDEDYQEYRPINLLFYEIFRWAISNNYSVFDFGIFTVNEEPNMGLAKFKEKFGASGIFRDTLDYHF</sequence>
<accession>A0A160VDK9</accession>
<evidence type="ECO:0000256" key="5">
    <source>
        <dbReference type="ARBA" id="ARBA00023315"/>
    </source>
</evidence>
<dbReference type="GO" id="GO:0071555">
    <property type="term" value="P:cell wall organization"/>
    <property type="evidence" value="ECO:0007669"/>
    <property type="project" value="UniProtKB-KW"/>
</dbReference>
<evidence type="ECO:0000256" key="3">
    <source>
        <dbReference type="ARBA" id="ARBA00022960"/>
    </source>
</evidence>
<keyword evidence="3" id="KW-0133">Cell shape</keyword>
<dbReference type="AlphaFoldDB" id="A0A160VDK9"/>
<dbReference type="EMBL" id="FAXC01000086">
    <property type="protein sequence ID" value="CUV08580.1"/>
    <property type="molecule type" value="Genomic_DNA"/>
</dbReference>
<name>A0A160VDK9_9ZZZZ</name>
<evidence type="ECO:0000256" key="1">
    <source>
        <dbReference type="ARBA" id="ARBA00009943"/>
    </source>
</evidence>
<evidence type="ECO:0000256" key="4">
    <source>
        <dbReference type="ARBA" id="ARBA00022984"/>
    </source>
</evidence>
<dbReference type="GO" id="GO:0016755">
    <property type="term" value="F:aminoacyltransferase activity"/>
    <property type="evidence" value="ECO:0007669"/>
    <property type="project" value="InterPro"/>
</dbReference>
<dbReference type="InterPro" id="IPR003447">
    <property type="entry name" value="FEMABX"/>
</dbReference>
<evidence type="ECO:0000256" key="2">
    <source>
        <dbReference type="ARBA" id="ARBA00022679"/>
    </source>
</evidence>
<keyword evidence="4" id="KW-0573">Peptidoglycan synthesis</keyword>
<keyword evidence="2" id="KW-0808">Transferase</keyword>
<dbReference type="InterPro" id="IPR016181">
    <property type="entry name" value="Acyl_CoA_acyltransferase"/>
</dbReference>
<evidence type="ECO:0000313" key="8">
    <source>
        <dbReference type="EMBL" id="CUV08580.1"/>
    </source>
</evidence>
<dbReference type="SUPFAM" id="SSF55729">
    <property type="entry name" value="Acyl-CoA N-acyltransferases (Nat)"/>
    <property type="match status" value="1"/>
</dbReference>
<dbReference type="InterPro" id="IPR038740">
    <property type="entry name" value="BioF2-like_GNAT_dom"/>
</dbReference>
<dbReference type="GO" id="GO:0008360">
    <property type="term" value="P:regulation of cell shape"/>
    <property type="evidence" value="ECO:0007669"/>
    <property type="project" value="UniProtKB-KW"/>
</dbReference>
<dbReference type="InterPro" id="IPR050644">
    <property type="entry name" value="PG_Glycine_Bridge_Synth"/>
</dbReference>
<dbReference type="PROSITE" id="PS51191">
    <property type="entry name" value="FEMABX"/>
    <property type="match status" value="1"/>
</dbReference>
<organism evidence="8">
    <name type="scientific">hydrothermal vent metagenome</name>
    <dbReference type="NCBI Taxonomy" id="652676"/>
    <lineage>
        <taxon>unclassified sequences</taxon>
        <taxon>metagenomes</taxon>
        <taxon>ecological metagenomes</taxon>
    </lineage>
</organism>
<reference evidence="8" key="1">
    <citation type="submission" date="2015-10" db="EMBL/GenBank/DDBJ databases">
        <authorList>
            <person name="Gilbert D.G."/>
        </authorList>
    </citation>
    <scope>NUCLEOTIDE SEQUENCE</scope>
</reference>
<dbReference type="GO" id="GO:0009252">
    <property type="term" value="P:peptidoglycan biosynthetic process"/>
    <property type="evidence" value="ECO:0007669"/>
    <property type="project" value="UniProtKB-KW"/>
</dbReference>
<keyword evidence="6" id="KW-0961">Cell wall biogenesis/degradation</keyword>
<dbReference type="PANTHER" id="PTHR36174">
    <property type="entry name" value="LIPID II:GLYCINE GLYCYLTRANSFERASE"/>
    <property type="match status" value="1"/>
</dbReference>
<protein>
    <recommendedName>
        <fullName evidence="7">BioF2-like acetyltransferase domain-containing protein</fullName>
    </recommendedName>
</protein>
<keyword evidence="5" id="KW-0012">Acyltransferase</keyword>
<gene>
    <name evidence="8" type="ORF">MGWOODY_Mmi1822</name>
</gene>
<dbReference type="Gene3D" id="3.40.630.30">
    <property type="match status" value="1"/>
</dbReference>